<evidence type="ECO:0000313" key="8">
    <source>
        <dbReference type="Proteomes" id="UP000773462"/>
    </source>
</evidence>
<comment type="caution">
    <text evidence="7">The sequence shown here is derived from an EMBL/GenBank/DDBJ whole genome shotgun (WGS) entry which is preliminary data.</text>
</comment>
<comment type="subunit">
    <text evidence="2">Heterodimer of SbcC and SbcD.</text>
</comment>
<feature type="compositionally biased region" description="Basic and acidic residues" evidence="5">
    <location>
        <begin position="907"/>
        <end position="918"/>
    </location>
</feature>
<feature type="domain" description="Rad50/SbcC-type AAA" evidence="6">
    <location>
        <begin position="6"/>
        <end position="282"/>
    </location>
</feature>
<dbReference type="Pfam" id="PF13558">
    <property type="entry name" value="SbcC_Walker_B"/>
    <property type="match status" value="1"/>
</dbReference>
<dbReference type="InterPro" id="IPR027417">
    <property type="entry name" value="P-loop_NTPase"/>
</dbReference>
<evidence type="ECO:0000256" key="4">
    <source>
        <dbReference type="SAM" id="Coils"/>
    </source>
</evidence>
<comment type="similarity">
    <text evidence="1">Belongs to the SMC family. SbcC subfamily.</text>
</comment>
<feature type="region of interest" description="Disordered" evidence="5">
    <location>
        <begin position="403"/>
        <end position="425"/>
    </location>
</feature>
<name>A0ABS4NQY3_9BACL</name>
<dbReference type="Proteomes" id="UP000773462">
    <property type="component" value="Unassembled WGS sequence"/>
</dbReference>
<feature type="region of interest" description="Disordered" evidence="5">
    <location>
        <begin position="632"/>
        <end position="706"/>
    </location>
</feature>
<keyword evidence="7" id="KW-0269">Exonuclease</keyword>
<evidence type="ECO:0000256" key="1">
    <source>
        <dbReference type="ARBA" id="ARBA00006930"/>
    </source>
</evidence>
<evidence type="ECO:0000259" key="6">
    <source>
        <dbReference type="Pfam" id="PF13476"/>
    </source>
</evidence>
<evidence type="ECO:0000256" key="5">
    <source>
        <dbReference type="SAM" id="MobiDB-lite"/>
    </source>
</evidence>
<reference evidence="7 8" key="1">
    <citation type="submission" date="2021-03" db="EMBL/GenBank/DDBJ databases">
        <title>Genomic Encyclopedia of Type Strains, Phase IV (KMG-IV): sequencing the most valuable type-strain genomes for metagenomic binning, comparative biology and taxonomic classification.</title>
        <authorList>
            <person name="Goeker M."/>
        </authorList>
    </citation>
    <scope>NUCLEOTIDE SEQUENCE [LARGE SCALE GENOMIC DNA]</scope>
    <source>
        <strain evidence="7 8">DSM 101953</strain>
    </source>
</reference>
<keyword evidence="7" id="KW-0378">Hydrolase</keyword>
<dbReference type="SUPFAM" id="SSF52540">
    <property type="entry name" value="P-loop containing nucleoside triphosphate hydrolases"/>
    <property type="match status" value="1"/>
</dbReference>
<accession>A0ABS4NQY3</accession>
<feature type="region of interest" description="Disordered" evidence="5">
    <location>
        <begin position="906"/>
        <end position="927"/>
    </location>
</feature>
<dbReference type="RefSeq" id="WP_209872088.1">
    <property type="nucleotide sequence ID" value="NZ_JAGGLV010000005.1"/>
</dbReference>
<proteinExistence type="inferred from homology"/>
<feature type="coiled-coil region" evidence="4">
    <location>
        <begin position="1025"/>
        <end position="1052"/>
    </location>
</feature>
<feature type="coiled-coil region" evidence="4">
    <location>
        <begin position="720"/>
        <end position="796"/>
    </location>
</feature>
<keyword evidence="7" id="KW-0540">Nuclease</keyword>
<feature type="coiled-coil region" evidence="4">
    <location>
        <begin position="251"/>
        <end position="281"/>
    </location>
</feature>
<keyword evidence="4" id="KW-0175">Coiled coil</keyword>
<sequence>MKPILLKLSGLQSYRAEQEIDFASLTETGLFGIFGPTGSGKSSLLDAITLAMYGKVERAVNGTQGIMNHSEDQLSVAFTFELNSSSGTRRYRVERKFKRTGEQSVSNTISRFIEVKADGDLVMADKLADVTRCVEEHIGLKMDDFTRAVVLPQGKFAEFLSLRGVDRRQMLQRLFHLEQYGDGLALKLSRRVKENEAALRALEAEQQGLGSAGKADVEAAAVRVQEAIRHAADCRGRLTEAAERAERFARIRELQEERARRESQRQALLAQEEQILLLEQKLGKADEAERRLPALKAWRSAEEAWKARAARAGGLEALAAAAVQEAAAGAEAEAAAQAALSAGEPALREEEGRYRRALELEAELGALHSERAALQVRREEAARSLAAGRESLARERELLARGQKKQHELQQSLQPLAVRSQERQSLQEAMQRLQGLRSAEAQRESAERERQSRAAVLAAAEVRLAAAGSRRQALDAGRGELLAAAALHQEELRTAEGAAGDAAGRLEGHISALEAALKEQEVHRLSQALAGELQEGVPCPVCGSEHHPSPALVQKQGDPGELDNRLRHVRAQARQALETRHLLRSLLEQDSSWLAGLAGAASEEALHQSAAGAAGAEAAADKTASITSYDAAPAPKLSSSSGSDAGSLTLSNSESHAASDSLNTSESLEASKFPSSSGSYTASDSLDSSGFHAEPDSLSTPALESHDSMVTAQLPDEQALSALDGRLSTLNDQLAALRGRSAELRRAASDWQRSLQELEQVYHKEAAGAEAEKTWLQGLSAKAEELAASAGKLREEWSRLFPELAPEEAERTYQEMLSKDERAEEIRSRLEISVKFLDEKSLAVQTLNEQLAGLDKELAQWDAQLEGKEALARDKEQRLREGTGGRPAGELLAGCERRLLELQTAMERSRQEHRRAADKAQQQTREAAVARQAAESAQEHYTAAAAQWEESLQSSPFASAAEVEASSLETGERAQAAERVKSYREEEAECLLQLRSIEEKLAGAVLSSEEWQESQETLLRCKEEDEASLQARARAERDLEDLQQRHIRWVELEDKRAGHAAMQERLSKLQTVLRGNAFVEYIAEEQLMQVCQAASQRLRFLSKQRYALEVDSGGGFVIRDDGNGGVRRPVSTLSGGETFLTSLSLALALSAQIQLRGQYPLQFFFLDEGFGTLDPDLLDTVITSLERLHNDQLSVGIISHVPELRARLPRKLIVVPAEQGGGGSTILLEKM</sequence>
<protein>
    <recommendedName>
        <fullName evidence="3">Nuclease SbcCD subunit C</fullName>
    </recommendedName>
</protein>
<evidence type="ECO:0000256" key="3">
    <source>
        <dbReference type="ARBA" id="ARBA00013368"/>
    </source>
</evidence>
<dbReference type="InterPro" id="IPR038729">
    <property type="entry name" value="Rad50/SbcC_AAA"/>
</dbReference>
<gene>
    <name evidence="7" type="ORF">J2Z70_001972</name>
</gene>
<dbReference type="Gene3D" id="3.40.50.300">
    <property type="entry name" value="P-loop containing nucleotide triphosphate hydrolases"/>
    <property type="match status" value="2"/>
</dbReference>
<feature type="compositionally biased region" description="Low complexity" evidence="5">
    <location>
        <begin position="632"/>
        <end position="648"/>
    </location>
</feature>
<evidence type="ECO:0000313" key="7">
    <source>
        <dbReference type="EMBL" id="MBP2111831.1"/>
    </source>
</evidence>
<dbReference type="Pfam" id="PF13476">
    <property type="entry name" value="AAA_23"/>
    <property type="match status" value="1"/>
</dbReference>
<organism evidence="7 8">
    <name type="scientific">Paenibacillus silagei</name>
    <dbReference type="NCBI Taxonomy" id="1670801"/>
    <lineage>
        <taxon>Bacteria</taxon>
        <taxon>Bacillati</taxon>
        <taxon>Bacillota</taxon>
        <taxon>Bacilli</taxon>
        <taxon>Bacillales</taxon>
        <taxon>Paenibacillaceae</taxon>
        <taxon>Paenibacillus</taxon>
    </lineage>
</organism>
<dbReference type="PANTHER" id="PTHR32114:SF2">
    <property type="entry name" value="ABC TRANSPORTER ABCH.3"/>
    <property type="match status" value="1"/>
</dbReference>
<keyword evidence="8" id="KW-1185">Reference proteome</keyword>
<evidence type="ECO:0000256" key="2">
    <source>
        <dbReference type="ARBA" id="ARBA00011322"/>
    </source>
</evidence>
<dbReference type="GO" id="GO:0004527">
    <property type="term" value="F:exonuclease activity"/>
    <property type="evidence" value="ECO:0007669"/>
    <property type="project" value="UniProtKB-KW"/>
</dbReference>
<feature type="compositionally biased region" description="Polar residues" evidence="5">
    <location>
        <begin position="649"/>
        <end position="688"/>
    </location>
</feature>
<dbReference type="PANTHER" id="PTHR32114">
    <property type="entry name" value="ABC TRANSPORTER ABCH.3"/>
    <property type="match status" value="1"/>
</dbReference>
<dbReference type="EMBL" id="JAGGLV010000005">
    <property type="protein sequence ID" value="MBP2111831.1"/>
    <property type="molecule type" value="Genomic_DNA"/>
</dbReference>